<feature type="region of interest" description="Disordered" evidence="1">
    <location>
        <begin position="1"/>
        <end position="24"/>
    </location>
</feature>
<dbReference type="Proteomes" id="UP001335729">
    <property type="component" value="Unassembled WGS sequence"/>
</dbReference>
<accession>A0ABU7MZW6</accession>
<proteinExistence type="predicted"/>
<name>A0ABU7MZW6_9ACTN</name>
<evidence type="ECO:0000313" key="2">
    <source>
        <dbReference type="EMBL" id="MEE4025867.1"/>
    </source>
</evidence>
<keyword evidence="3" id="KW-1185">Reference proteome</keyword>
<feature type="compositionally biased region" description="Basic and acidic residues" evidence="1">
    <location>
        <begin position="1"/>
        <end position="10"/>
    </location>
</feature>
<protein>
    <submittedName>
        <fullName evidence="2">XRE family transcriptional regulator</fullName>
    </submittedName>
</protein>
<gene>
    <name evidence="2" type="ORF">V1Y59_22475</name>
</gene>
<dbReference type="EMBL" id="JAZDUE010000026">
    <property type="protein sequence ID" value="MEE4025867.1"/>
    <property type="molecule type" value="Genomic_DNA"/>
</dbReference>
<dbReference type="RefSeq" id="WP_330507267.1">
    <property type="nucleotide sequence ID" value="NZ_JAZDUE010000026.1"/>
</dbReference>
<comment type="caution">
    <text evidence="2">The sequence shown here is derived from an EMBL/GenBank/DDBJ whole genome shotgun (WGS) entry which is preliminary data.</text>
</comment>
<organism evidence="2 3">
    <name type="scientific">Gordonia prachuapensis</name>
    <dbReference type="NCBI Taxonomy" id="3115651"/>
    <lineage>
        <taxon>Bacteria</taxon>
        <taxon>Bacillati</taxon>
        <taxon>Actinomycetota</taxon>
        <taxon>Actinomycetes</taxon>
        <taxon>Mycobacteriales</taxon>
        <taxon>Gordoniaceae</taxon>
        <taxon>Gordonia</taxon>
    </lineage>
</organism>
<evidence type="ECO:0000313" key="3">
    <source>
        <dbReference type="Proteomes" id="UP001335729"/>
    </source>
</evidence>
<evidence type="ECO:0000256" key="1">
    <source>
        <dbReference type="SAM" id="MobiDB-lite"/>
    </source>
</evidence>
<reference evidence="2 3" key="1">
    <citation type="submission" date="2024-01" db="EMBL/GenBank/DDBJ databases">
        <title>Draft genome sequence of Gordonia sp. PKS22-38.</title>
        <authorList>
            <person name="Suphannarot A."/>
            <person name="Mingma R."/>
        </authorList>
    </citation>
    <scope>NUCLEOTIDE SEQUENCE [LARGE SCALE GENOMIC DNA]</scope>
    <source>
        <strain evidence="2 3">PKS22-38</strain>
    </source>
</reference>
<sequence>MKSDEADTLHASEPPDVSNPCSLPRKWLLDADHPVIADIDDDQDDDDQDDDDLDELSKEVIENLKARGYNQTQIADMYGVTRQAVSWHLRTYGGRRSVRQIVGESWPWETSTGHDKAVAYRYVRDHAEYVVTGGEGMGVDKLTRLRSWHKRMRGDNLVVEFDPSFPPLKGVAAGGGFRYVPRVEADGDLLIRVNEFTTLVEGSEWLWSWPVDG</sequence>